<proteinExistence type="inferred from homology"/>
<feature type="transmembrane region" description="Helical" evidence="11">
    <location>
        <begin position="297"/>
        <end position="319"/>
    </location>
</feature>
<evidence type="ECO:0000256" key="6">
    <source>
        <dbReference type="ARBA" id="ARBA00022692"/>
    </source>
</evidence>
<comment type="similarity">
    <text evidence="2">Belongs to the CorA metal ion transporter (MIT) (TC 1.A.35) family.</text>
</comment>
<name>A0A1G7Y3Z2_9PROT</name>
<evidence type="ECO:0000256" key="7">
    <source>
        <dbReference type="ARBA" id="ARBA00022833"/>
    </source>
</evidence>
<dbReference type="Gene3D" id="3.30.460.20">
    <property type="entry name" value="CorA soluble domain-like"/>
    <property type="match status" value="1"/>
</dbReference>
<evidence type="ECO:0000256" key="2">
    <source>
        <dbReference type="ARBA" id="ARBA00009765"/>
    </source>
</evidence>
<dbReference type="Pfam" id="PF01544">
    <property type="entry name" value="CorA"/>
    <property type="match status" value="1"/>
</dbReference>
<dbReference type="InterPro" id="IPR045861">
    <property type="entry name" value="CorA_cytoplasmic_dom"/>
</dbReference>
<evidence type="ECO:0000256" key="8">
    <source>
        <dbReference type="ARBA" id="ARBA00022989"/>
    </source>
</evidence>
<keyword evidence="3" id="KW-0813">Transport</keyword>
<dbReference type="EMBL" id="FNCV01000003">
    <property type="protein sequence ID" value="SDG91175.1"/>
    <property type="molecule type" value="Genomic_DNA"/>
</dbReference>
<evidence type="ECO:0000256" key="5">
    <source>
        <dbReference type="ARBA" id="ARBA00022519"/>
    </source>
</evidence>
<keyword evidence="13" id="KW-1185">Reference proteome</keyword>
<dbReference type="SUPFAM" id="SSF144083">
    <property type="entry name" value="Magnesium transport protein CorA, transmembrane region"/>
    <property type="match status" value="1"/>
</dbReference>
<accession>A0A1G7Y3Z2</accession>
<dbReference type="AlphaFoldDB" id="A0A1G7Y3Z2"/>
<keyword evidence="8 11" id="KW-1133">Transmembrane helix</keyword>
<keyword evidence="4" id="KW-1003">Cell membrane</keyword>
<evidence type="ECO:0000256" key="11">
    <source>
        <dbReference type="SAM" id="Phobius"/>
    </source>
</evidence>
<dbReference type="InterPro" id="IPR002523">
    <property type="entry name" value="MgTranspt_CorA/ZnTranspt_ZntB"/>
</dbReference>
<keyword evidence="7" id="KW-0862">Zinc</keyword>
<evidence type="ECO:0000256" key="1">
    <source>
        <dbReference type="ARBA" id="ARBA00004651"/>
    </source>
</evidence>
<dbReference type="GO" id="GO:0000287">
    <property type="term" value="F:magnesium ion binding"/>
    <property type="evidence" value="ECO:0007669"/>
    <property type="project" value="TreeGrafter"/>
</dbReference>
<gene>
    <name evidence="12" type="ORF">SAMN05421742_103181</name>
</gene>
<organism evidence="12 13">
    <name type="scientific">Roseospirillum parvum</name>
    <dbReference type="NCBI Taxonomy" id="83401"/>
    <lineage>
        <taxon>Bacteria</taxon>
        <taxon>Pseudomonadati</taxon>
        <taxon>Pseudomonadota</taxon>
        <taxon>Alphaproteobacteria</taxon>
        <taxon>Rhodospirillales</taxon>
        <taxon>Rhodospirillaceae</taxon>
        <taxon>Roseospirillum</taxon>
    </lineage>
</organism>
<evidence type="ECO:0000313" key="13">
    <source>
        <dbReference type="Proteomes" id="UP000217076"/>
    </source>
</evidence>
<reference evidence="13" key="1">
    <citation type="submission" date="2016-10" db="EMBL/GenBank/DDBJ databases">
        <authorList>
            <person name="Varghese N."/>
            <person name="Submissions S."/>
        </authorList>
    </citation>
    <scope>NUCLEOTIDE SEQUENCE [LARGE SCALE GENOMIC DNA]</scope>
    <source>
        <strain evidence="13">930I</strain>
    </source>
</reference>
<keyword evidence="9" id="KW-0406">Ion transport</keyword>
<dbReference type="GO" id="GO:0050897">
    <property type="term" value="F:cobalt ion binding"/>
    <property type="evidence" value="ECO:0007669"/>
    <property type="project" value="TreeGrafter"/>
</dbReference>
<dbReference type="STRING" id="83401.SAMN05421742_103181"/>
<dbReference type="RefSeq" id="WP_092616968.1">
    <property type="nucleotide sequence ID" value="NZ_FNCV01000003.1"/>
</dbReference>
<evidence type="ECO:0000256" key="3">
    <source>
        <dbReference type="ARBA" id="ARBA00022448"/>
    </source>
</evidence>
<dbReference type="Gene3D" id="1.20.58.340">
    <property type="entry name" value="Magnesium transport protein CorA, transmembrane region"/>
    <property type="match status" value="2"/>
</dbReference>
<dbReference type="Proteomes" id="UP000217076">
    <property type="component" value="Unassembled WGS sequence"/>
</dbReference>
<dbReference type="SUPFAM" id="SSF143865">
    <property type="entry name" value="CorA soluble domain-like"/>
    <property type="match status" value="1"/>
</dbReference>
<dbReference type="PANTHER" id="PTHR46494">
    <property type="entry name" value="CORA FAMILY METAL ION TRANSPORTER (EUROFUNG)"/>
    <property type="match status" value="1"/>
</dbReference>
<dbReference type="GO" id="GO:0015095">
    <property type="term" value="F:magnesium ion transmembrane transporter activity"/>
    <property type="evidence" value="ECO:0007669"/>
    <property type="project" value="TreeGrafter"/>
</dbReference>
<keyword evidence="6 11" id="KW-0812">Transmembrane</keyword>
<keyword evidence="5" id="KW-0997">Cell inner membrane</keyword>
<comment type="subcellular location">
    <subcellularLocation>
        <location evidence="1">Cell membrane</location>
        <topology evidence="1">Multi-pass membrane protein</topology>
    </subcellularLocation>
</comment>
<keyword evidence="10 11" id="KW-0472">Membrane</keyword>
<evidence type="ECO:0000313" key="12">
    <source>
        <dbReference type="EMBL" id="SDG91175.1"/>
    </source>
</evidence>
<dbReference type="GO" id="GO:0015087">
    <property type="term" value="F:cobalt ion transmembrane transporter activity"/>
    <property type="evidence" value="ECO:0007669"/>
    <property type="project" value="TreeGrafter"/>
</dbReference>
<feature type="transmembrane region" description="Helical" evidence="11">
    <location>
        <begin position="264"/>
        <end position="285"/>
    </location>
</feature>
<dbReference type="InterPro" id="IPR045863">
    <property type="entry name" value="CorA_TM1_TM2"/>
</dbReference>
<dbReference type="PANTHER" id="PTHR46494:SF3">
    <property type="entry name" value="ZINC TRANSPORT PROTEIN ZNTB"/>
    <property type="match status" value="1"/>
</dbReference>
<protein>
    <submittedName>
        <fullName evidence="12">Zinc transporter</fullName>
    </submittedName>
</protein>
<dbReference type="GO" id="GO:0005886">
    <property type="term" value="C:plasma membrane"/>
    <property type="evidence" value="ECO:0007669"/>
    <property type="project" value="UniProtKB-SubCell"/>
</dbReference>
<evidence type="ECO:0000256" key="4">
    <source>
        <dbReference type="ARBA" id="ARBA00022475"/>
    </source>
</evidence>
<dbReference type="OrthoDB" id="9803484at2"/>
<evidence type="ECO:0000256" key="9">
    <source>
        <dbReference type="ARBA" id="ARBA00023065"/>
    </source>
</evidence>
<evidence type="ECO:0000256" key="10">
    <source>
        <dbReference type="ARBA" id="ARBA00023136"/>
    </source>
</evidence>
<sequence length="324" mass="34501">MPAASPPPSPAETTSGIHFALALDGKGGVAPGPAGGRSWIHLDWHACTDWLSTQPDLDPLVVAALMADDTSPRFHTFDDGAILILRGANHNPGQDPDDMVSLRLWMSPERLISVSLRRVLAVDQVHERLIGGRGPAAPVEVALALAGALADNLKPVVRAISERLEDLEDSALDTAPAPLRGDLVALKRQVIWLHRFVRPQAEALDELAAAPPPWFPGTAPERAIEIAHATERLAATLDTQREHSGLILDQLRDRQAEAVATSGLWLTRLAAVFLPLNLLAALFGANVGGIPGDGHPLGFWLLGLGCLIVGGLAGTWFLVRRGDD</sequence>